<dbReference type="Proteomes" id="UP001609186">
    <property type="component" value="Unassembled WGS sequence"/>
</dbReference>
<feature type="chain" id="PRO_5045065851" evidence="2">
    <location>
        <begin position="38"/>
        <end position="223"/>
    </location>
</feature>
<name>A0ABW7LEY9_9BURK</name>
<evidence type="ECO:0000313" key="3">
    <source>
        <dbReference type="EMBL" id="MFH5255203.1"/>
    </source>
</evidence>
<feature type="region of interest" description="Disordered" evidence="1">
    <location>
        <begin position="123"/>
        <end position="152"/>
    </location>
</feature>
<comment type="caution">
    <text evidence="3">The sequence shown here is derived from an EMBL/GenBank/DDBJ whole genome shotgun (WGS) entry which is preliminary data.</text>
</comment>
<dbReference type="EMBL" id="JBIMPM010000050">
    <property type="protein sequence ID" value="MFH5255203.1"/>
    <property type="molecule type" value="Genomic_DNA"/>
</dbReference>
<dbReference type="NCBIfam" id="TIGR03021">
    <property type="entry name" value="pilP_fam"/>
    <property type="match status" value="1"/>
</dbReference>
<gene>
    <name evidence="3" type="primary">pilP</name>
    <name evidence="3" type="ORF">ACGTRS_28635</name>
</gene>
<protein>
    <submittedName>
        <fullName evidence="3">Type IV pilus biogenesis protein PilP</fullName>
    </submittedName>
</protein>
<sequence>MNLLNFPLGPSRGSIRTVMAAGAVLAFVTLATLHAHAANVSTSASVSHGSASAPRASTSPVNPASAALASASAPSGVAPLQGTTTQTNIAPPVVVQTENAEVDALTREALVLEARLKNETLKRDIRKVQRDSSSSTNPPGVPPADAVPSPITTGAPVAPLKLASDWVLIGTGAYDGRQTATIAVNGAARDVRVGDTIDGWTVKSILAQRVTLGRGRATKTVSM</sequence>
<reference evidence="3 4" key="1">
    <citation type="submission" date="2024-10" db="EMBL/GenBank/DDBJ databases">
        <title>Burkholderia semiarida in Mexico.</title>
        <authorList>
            <person name="Estrada P."/>
        </authorList>
    </citation>
    <scope>NUCLEOTIDE SEQUENCE [LARGE SCALE GENOMIC DNA]</scope>
    <source>
        <strain evidence="3 4">CLM7-1</strain>
    </source>
</reference>
<proteinExistence type="predicted"/>
<feature type="region of interest" description="Disordered" evidence="1">
    <location>
        <begin position="46"/>
        <end position="67"/>
    </location>
</feature>
<keyword evidence="2" id="KW-0732">Signal</keyword>
<feature type="signal peptide" evidence="2">
    <location>
        <begin position="1"/>
        <end position="37"/>
    </location>
</feature>
<evidence type="ECO:0000256" key="1">
    <source>
        <dbReference type="SAM" id="MobiDB-lite"/>
    </source>
</evidence>
<keyword evidence="4" id="KW-1185">Reference proteome</keyword>
<accession>A0ABW7LEY9</accession>
<dbReference type="InterPro" id="IPR022753">
    <property type="entry name" value="T4SS_pilus_biogen_PilP"/>
</dbReference>
<organism evidence="3 4">
    <name type="scientific">Burkholderia semiarida</name>
    <dbReference type="NCBI Taxonomy" id="2843303"/>
    <lineage>
        <taxon>Bacteria</taxon>
        <taxon>Pseudomonadati</taxon>
        <taxon>Pseudomonadota</taxon>
        <taxon>Betaproteobacteria</taxon>
        <taxon>Burkholderiales</taxon>
        <taxon>Burkholderiaceae</taxon>
        <taxon>Burkholderia</taxon>
        <taxon>Burkholderia cepacia complex</taxon>
    </lineage>
</organism>
<evidence type="ECO:0000256" key="2">
    <source>
        <dbReference type="SAM" id="SignalP"/>
    </source>
</evidence>
<dbReference type="RefSeq" id="WP_395130973.1">
    <property type="nucleotide sequence ID" value="NZ_JBIMPM010000050.1"/>
</dbReference>
<evidence type="ECO:0000313" key="4">
    <source>
        <dbReference type="Proteomes" id="UP001609186"/>
    </source>
</evidence>